<sequence>MRPNYYSLMNQPQQPASAPTAPTRRPYPDEDCQPFFGSFDRTTEIPYLLWHDNFVGKIQLMSTVHSMDRTVMERTMTELCHHWAVFDYLVWARILGCGDSAPSPALLSHPTAQKHVHHTLLMCKAFGAFWAMYHAQKEGVALPELVKAVADVRAWQWQAGSGMVGPGKVARPGWQHNQATHRQQPRAARIGAFGPSQPYGKTSATPLLTPHAFSIGLCSRSLKFSAMTCYAGYSGRFRSMAALLLPPMQAAENLLLFQEPVTLGGALAQTLPKIAALDETTNVTHGAQAFVSSQPSGFLGQPPPGMQASFWPQNENSQQQTLTSSRGSNNTWGTNIPPRLTQQKAIAAGLQGFGSIPASVIASTGAVNSNSLAMVSQTQQAQQLTASNLALLQAQDNLPPPPGLAPRPTHQRTESMSKWQQEVQAFAVQKQQEAIRKQQEAARKLQESAARMRTEDQQAMMLRAEMHQQAVRKWQAEQEAERLAHERAATVAKHIVFLVEQCQSRFGDSVAATLQAINAYAFAASL</sequence>
<dbReference type="VEuPathDB" id="FungiDB:SCHCODRAFT_02540778"/>
<protein>
    <submittedName>
        <fullName evidence="3">Uncharacterized protein</fullName>
    </submittedName>
</protein>
<evidence type="ECO:0000313" key="4">
    <source>
        <dbReference type="Proteomes" id="UP000007431"/>
    </source>
</evidence>
<feature type="region of interest" description="Disordered" evidence="2">
    <location>
        <begin position="314"/>
        <end position="337"/>
    </location>
</feature>
<organism evidence="4">
    <name type="scientific">Schizophyllum commune (strain H4-8 / FGSC 9210)</name>
    <name type="common">Split gill fungus</name>
    <dbReference type="NCBI Taxonomy" id="578458"/>
    <lineage>
        <taxon>Eukaryota</taxon>
        <taxon>Fungi</taxon>
        <taxon>Dikarya</taxon>
        <taxon>Basidiomycota</taxon>
        <taxon>Agaricomycotina</taxon>
        <taxon>Agaricomycetes</taxon>
        <taxon>Agaricomycetidae</taxon>
        <taxon>Agaricales</taxon>
        <taxon>Schizophyllaceae</taxon>
        <taxon>Schizophyllum</taxon>
    </lineage>
</organism>
<proteinExistence type="predicted"/>
<feature type="region of interest" description="Disordered" evidence="2">
    <location>
        <begin position="1"/>
        <end position="26"/>
    </location>
</feature>
<feature type="coiled-coil region" evidence="1">
    <location>
        <begin position="428"/>
        <end position="455"/>
    </location>
</feature>
<name>D8PLF2_SCHCM</name>
<keyword evidence="1" id="KW-0175">Coiled coil</keyword>
<dbReference type="HOGENOM" id="CLU_517913_0_0_1"/>
<dbReference type="InParanoid" id="D8PLF2"/>
<dbReference type="EMBL" id="GL377302">
    <property type="protein sequence ID" value="EFJ03382.1"/>
    <property type="molecule type" value="Genomic_DNA"/>
</dbReference>
<gene>
    <name evidence="3" type="ORF">SCHCODRAFT_230986</name>
</gene>
<keyword evidence="4" id="KW-1185">Reference proteome</keyword>
<feature type="compositionally biased region" description="Low complexity" evidence="2">
    <location>
        <begin position="11"/>
        <end position="24"/>
    </location>
</feature>
<accession>D8PLF2</accession>
<evidence type="ECO:0000313" key="3">
    <source>
        <dbReference type="EMBL" id="EFJ03382.1"/>
    </source>
</evidence>
<evidence type="ECO:0000256" key="2">
    <source>
        <dbReference type="SAM" id="MobiDB-lite"/>
    </source>
</evidence>
<reference evidence="3 4" key="1">
    <citation type="journal article" date="2010" name="Nat. Biotechnol.">
        <title>Genome sequence of the model mushroom Schizophyllum commune.</title>
        <authorList>
            <person name="Ohm R.A."/>
            <person name="de Jong J.F."/>
            <person name="Lugones L.G."/>
            <person name="Aerts A."/>
            <person name="Kothe E."/>
            <person name="Stajich J.E."/>
            <person name="de Vries R.P."/>
            <person name="Record E."/>
            <person name="Levasseur A."/>
            <person name="Baker S.E."/>
            <person name="Bartholomew K.A."/>
            <person name="Coutinho P.M."/>
            <person name="Erdmann S."/>
            <person name="Fowler T.J."/>
            <person name="Gathman A.C."/>
            <person name="Lombard V."/>
            <person name="Henrissat B."/>
            <person name="Knabe N."/>
            <person name="Kuees U."/>
            <person name="Lilly W.W."/>
            <person name="Lindquist E."/>
            <person name="Lucas S."/>
            <person name="Magnuson J.K."/>
            <person name="Piumi F."/>
            <person name="Raudaskoski M."/>
            <person name="Salamov A."/>
            <person name="Schmutz J."/>
            <person name="Schwarze F.W.M.R."/>
            <person name="vanKuyk P.A."/>
            <person name="Horton J.S."/>
            <person name="Grigoriev I.V."/>
            <person name="Woesten H.A.B."/>
        </authorList>
    </citation>
    <scope>NUCLEOTIDE SEQUENCE [LARGE SCALE GENOMIC DNA]</scope>
    <source>
        <strain evidence="4">H4-8 / FGSC 9210</strain>
    </source>
</reference>
<dbReference type="AlphaFoldDB" id="D8PLF2"/>
<dbReference type="Proteomes" id="UP000007431">
    <property type="component" value="Unassembled WGS sequence"/>
</dbReference>
<evidence type="ECO:0000256" key="1">
    <source>
        <dbReference type="SAM" id="Coils"/>
    </source>
</evidence>